<dbReference type="AlphaFoldDB" id="A0A011W0I6"/>
<dbReference type="Proteomes" id="UP000021369">
    <property type="component" value="Unassembled WGS sequence"/>
</dbReference>
<dbReference type="PATRIC" id="fig|1341156.4.peg.452"/>
<dbReference type="EMBL" id="JEOB01000001">
    <property type="protein sequence ID" value="EXM41066.1"/>
    <property type="molecule type" value="Genomic_DNA"/>
</dbReference>
<evidence type="ECO:0000313" key="2">
    <source>
        <dbReference type="Proteomes" id="UP000021369"/>
    </source>
</evidence>
<name>A0A011W0I6_RUMAL</name>
<comment type="caution">
    <text evidence="1">The sequence shown here is derived from an EMBL/GenBank/DDBJ whole genome shotgun (WGS) entry which is preliminary data.</text>
</comment>
<accession>A0A011W0I6</accession>
<evidence type="ECO:0000313" key="1">
    <source>
        <dbReference type="EMBL" id="EXM41066.1"/>
    </source>
</evidence>
<reference evidence="1 2" key="1">
    <citation type="submission" date="2013-06" db="EMBL/GenBank/DDBJ databases">
        <title>Rumen cellulosomics: divergent fiber-degrading strategies revealed by comparative genome-wide analysis of six Ruminococcal strains.</title>
        <authorList>
            <person name="Dassa B."/>
            <person name="Borovok I."/>
            <person name="Lamed R."/>
            <person name="Flint H."/>
            <person name="Yeoman C.J."/>
            <person name="White B."/>
            <person name="Bayer E.A."/>
        </authorList>
    </citation>
    <scope>NUCLEOTIDE SEQUENCE [LARGE SCALE GENOMIC DNA]</scope>
    <source>
        <strain evidence="1 2">SY3</strain>
    </source>
</reference>
<keyword evidence="2" id="KW-1185">Reference proteome</keyword>
<proteinExistence type="predicted"/>
<protein>
    <submittedName>
        <fullName evidence="1">Uncharacterized protein</fullName>
    </submittedName>
</protein>
<sequence>MNVYLTRIEEVNGITMVTAENDLGNVRGVWHYDKAPVKGGKYMVEFNFNNNEPIDGSTVEVLKNGCENISTDGKVNVFTAETEDIDEIYYLRLSADGLSMLDIKDPPAINIGDFLRFMVECVKTGIYPYYEI</sequence>
<organism evidence="1 2">
    <name type="scientific">Ruminococcus albus SY3</name>
    <dbReference type="NCBI Taxonomy" id="1341156"/>
    <lineage>
        <taxon>Bacteria</taxon>
        <taxon>Bacillati</taxon>
        <taxon>Bacillota</taxon>
        <taxon>Clostridia</taxon>
        <taxon>Eubacteriales</taxon>
        <taxon>Oscillospiraceae</taxon>
        <taxon>Ruminococcus</taxon>
    </lineage>
</organism>
<gene>
    <name evidence="1" type="ORF">RASY3_03660</name>
</gene>